<dbReference type="SUPFAM" id="SSF46785">
    <property type="entry name" value="Winged helix' DNA-binding domain"/>
    <property type="match status" value="1"/>
</dbReference>
<accession>A0ABW3VGM2</accession>
<dbReference type="RefSeq" id="WP_013673728.1">
    <property type="nucleotide sequence ID" value="NZ_BAABKS010000087.1"/>
</dbReference>
<keyword evidence="3" id="KW-0804">Transcription</keyword>
<keyword evidence="1" id="KW-0805">Transcription regulation</keyword>
<keyword evidence="6" id="KW-1185">Reference proteome</keyword>
<evidence type="ECO:0000313" key="6">
    <source>
        <dbReference type="Proteomes" id="UP001597182"/>
    </source>
</evidence>
<evidence type="ECO:0000256" key="1">
    <source>
        <dbReference type="ARBA" id="ARBA00023015"/>
    </source>
</evidence>
<keyword evidence="2" id="KW-0238">DNA-binding</keyword>
<dbReference type="InterPro" id="IPR036390">
    <property type="entry name" value="WH_DNA-bd_sf"/>
</dbReference>
<dbReference type="Pfam" id="PF01638">
    <property type="entry name" value="HxlR"/>
    <property type="match status" value="1"/>
</dbReference>
<dbReference type="CDD" id="cd00090">
    <property type="entry name" value="HTH_ARSR"/>
    <property type="match status" value="1"/>
</dbReference>
<organism evidence="5 6">
    <name type="scientific">Pseudonocardia benzenivorans</name>
    <dbReference type="NCBI Taxonomy" id="228005"/>
    <lineage>
        <taxon>Bacteria</taxon>
        <taxon>Bacillati</taxon>
        <taxon>Actinomycetota</taxon>
        <taxon>Actinomycetes</taxon>
        <taxon>Pseudonocardiales</taxon>
        <taxon>Pseudonocardiaceae</taxon>
        <taxon>Pseudonocardia</taxon>
    </lineage>
</organism>
<dbReference type="PANTHER" id="PTHR33204:SF18">
    <property type="entry name" value="TRANSCRIPTIONAL REGULATORY PROTEIN"/>
    <property type="match status" value="1"/>
</dbReference>
<evidence type="ECO:0000256" key="2">
    <source>
        <dbReference type="ARBA" id="ARBA00023125"/>
    </source>
</evidence>
<evidence type="ECO:0000259" key="4">
    <source>
        <dbReference type="PROSITE" id="PS51118"/>
    </source>
</evidence>
<sequence>MLKNDYENQNCSVARALESVGERWSLLIVRQLLRRPYRFAELQKLLGVAKNILAARLDKLVALGIVEKRPLDDARDWNEYSLTRKGYDLTPVITALMAWGDKYEAPNGPPTIFIHECGHDAGHKVVCQHCGEPPRRGRLVAGPGADERTPLS</sequence>
<dbReference type="PANTHER" id="PTHR33204">
    <property type="entry name" value="TRANSCRIPTIONAL REGULATOR, MARR FAMILY"/>
    <property type="match status" value="1"/>
</dbReference>
<name>A0ABW3VGM2_9PSEU</name>
<evidence type="ECO:0000313" key="5">
    <source>
        <dbReference type="EMBL" id="MFD1233429.1"/>
    </source>
</evidence>
<gene>
    <name evidence="5" type="ORF">ACFQ34_09060</name>
</gene>
<protein>
    <submittedName>
        <fullName evidence="5">Winged helix-turn-helix transcriptional regulator</fullName>
    </submittedName>
</protein>
<reference evidence="6" key="1">
    <citation type="journal article" date="2019" name="Int. J. Syst. Evol. Microbiol.">
        <title>The Global Catalogue of Microorganisms (GCM) 10K type strain sequencing project: providing services to taxonomists for standard genome sequencing and annotation.</title>
        <authorList>
            <consortium name="The Broad Institute Genomics Platform"/>
            <consortium name="The Broad Institute Genome Sequencing Center for Infectious Disease"/>
            <person name="Wu L."/>
            <person name="Ma J."/>
        </authorList>
    </citation>
    <scope>NUCLEOTIDE SEQUENCE [LARGE SCALE GENOMIC DNA]</scope>
    <source>
        <strain evidence="6">CCUG 49018</strain>
    </source>
</reference>
<dbReference type="EMBL" id="JBHTMB010000061">
    <property type="protein sequence ID" value="MFD1233429.1"/>
    <property type="molecule type" value="Genomic_DNA"/>
</dbReference>
<dbReference type="InterPro" id="IPR002577">
    <property type="entry name" value="HTH_HxlR"/>
</dbReference>
<dbReference type="InterPro" id="IPR011991">
    <property type="entry name" value="ArsR-like_HTH"/>
</dbReference>
<dbReference type="Proteomes" id="UP001597182">
    <property type="component" value="Unassembled WGS sequence"/>
</dbReference>
<dbReference type="Gene3D" id="1.10.10.10">
    <property type="entry name" value="Winged helix-like DNA-binding domain superfamily/Winged helix DNA-binding domain"/>
    <property type="match status" value="1"/>
</dbReference>
<evidence type="ECO:0000256" key="3">
    <source>
        <dbReference type="ARBA" id="ARBA00023163"/>
    </source>
</evidence>
<dbReference type="InterPro" id="IPR036388">
    <property type="entry name" value="WH-like_DNA-bd_sf"/>
</dbReference>
<feature type="domain" description="HTH hxlR-type" evidence="4">
    <location>
        <begin position="11"/>
        <end position="108"/>
    </location>
</feature>
<dbReference type="PROSITE" id="PS51118">
    <property type="entry name" value="HTH_HXLR"/>
    <property type="match status" value="1"/>
</dbReference>
<comment type="caution">
    <text evidence="5">The sequence shown here is derived from an EMBL/GenBank/DDBJ whole genome shotgun (WGS) entry which is preliminary data.</text>
</comment>
<proteinExistence type="predicted"/>